<comment type="caution">
    <text evidence="11">The sequence shown here is derived from an EMBL/GenBank/DDBJ whole genome shotgun (WGS) entry which is preliminary data.</text>
</comment>
<comment type="subcellular location">
    <subcellularLocation>
        <location evidence="2">Chromosome</location>
        <location evidence="2">Telomere</location>
    </subcellularLocation>
    <subcellularLocation>
        <location evidence="1">Nucleus</location>
    </subcellularLocation>
</comment>
<dbReference type="Proteomes" id="UP000683000">
    <property type="component" value="Unassembled WGS sequence"/>
</dbReference>
<feature type="region of interest" description="Disordered" evidence="9">
    <location>
        <begin position="88"/>
        <end position="136"/>
    </location>
</feature>
<feature type="compositionally biased region" description="Basic and acidic residues" evidence="9">
    <location>
        <begin position="116"/>
        <end position="125"/>
    </location>
</feature>
<feature type="compositionally biased region" description="Basic and acidic residues" evidence="9">
    <location>
        <begin position="407"/>
        <end position="420"/>
    </location>
</feature>
<dbReference type="GO" id="GO:0000781">
    <property type="term" value="C:chromosome, telomeric region"/>
    <property type="evidence" value="ECO:0007669"/>
    <property type="project" value="UniProtKB-SubCell"/>
</dbReference>
<feature type="compositionally biased region" description="Pro residues" evidence="9">
    <location>
        <begin position="88"/>
        <end position="101"/>
    </location>
</feature>
<dbReference type="GO" id="GO:0003677">
    <property type="term" value="F:DNA binding"/>
    <property type="evidence" value="ECO:0007669"/>
    <property type="project" value="UniProtKB-KW"/>
</dbReference>
<sequence>MDQQIWQWTLTKDAIAPCFVRDVLTMRNAMRKRSNGDVDFFWLGHTPCRTVLLVGMVVGIQVYDKRTIYTIDDGTAVIDCVLRHPHLPAPAPRSPPRPNGVPGPKANPQRPSPKKPRLDKAKLESTEPPPPITEHGYPVRVVGRVARHYQSKQIFADTIEPCVSSLDEIAHLERVINLHKTKYSLAIPFVPPPKSTSRIPPLDSSASLTRTDADLSVFSNISPPGPSTTSYTLPPPPVPMPLQNRNRHPTVTHLNSSYHAHTHIPSSPTTSSIASSTPSSPCKSSSPVKSHEAQRKPKLRHPSRLHSRDLTGNTFRLYVKHYMDNAPPPFPIFLSSPSRSTCGALTTPTKHARDDDEGDEPTPRPRPSARDETRDEHEDGQTLGFTLSHLRRVPELALLAARVVRAEARKRDKADRERQRGGAHSHIPSSSSASTRLDRCKNGNASSADPAPKKMKRLFSWAVVKLYEEGSIILWDGNVQSLPVPPPPTLEGDQNKDDSGLWRRDDARSIGDTSVLCSRSYAPSTSTDLSASVLYTSSASASLYSHYHAPRQPGHHVGDEHDADADLGYVSDPGVDEEAYVPLTPRLLARYVREAVERGCVRGGAGVNGKGTGLTPENLLAQLQRADTRWARVGVWAVEEALALSKAG</sequence>
<feature type="compositionally biased region" description="Basic residues" evidence="9">
    <location>
        <begin position="296"/>
        <end position="305"/>
    </location>
</feature>
<keyword evidence="5" id="KW-0779">Telomere</keyword>
<feature type="compositionally biased region" description="Low complexity" evidence="9">
    <location>
        <begin position="424"/>
        <end position="434"/>
    </location>
</feature>
<keyword evidence="12" id="KW-1185">Reference proteome</keyword>
<protein>
    <recommendedName>
        <fullName evidence="3">CST complex subunit STN1</fullName>
    </recommendedName>
    <alternativeName>
        <fullName evidence="8">Suppressor of cdc thirteen homolog</fullName>
    </alternativeName>
</protein>
<dbReference type="OrthoDB" id="77828at2759"/>
<feature type="region of interest" description="Disordered" evidence="9">
    <location>
        <begin position="218"/>
        <end position="308"/>
    </location>
</feature>
<dbReference type="InterPro" id="IPR040260">
    <property type="entry name" value="RFA2-like"/>
</dbReference>
<dbReference type="InterPro" id="IPR018856">
    <property type="entry name" value="Stn1_N"/>
</dbReference>
<evidence type="ECO:0000256" key="4">
    <source>
        <dbReference type="ARBA" id="ARBA00022454"/>
    </source>
</evidence>
<name>A0A8I2YTL7_9AGAM</name>
<feature type="compositionally biased region" description="Low complexity" evidence="9">
    <location>
        <begin position="263"/>
        <end position="288"/>
    </location>
</feature>
<keyword evidence="6" id="KW-0238">DNA-binding</keyword>
<evidence type="ECO:0000313" key="11">
    <source>
        <dbReference type="EMBL" id="KAG6377577.1"/>
    </source>
</evidence>
<feature type="compositionally biased region" description="Basic and acidic residues" evidence="9">
    <location>
        <begin position="493"/>
        <end position="504"/>
    </location>
</feature>
<dbReference type="InterPro" id="IPR012340">
    <property type="entry name" value="NA-bd_OB-fold"/>
</dbReference>
<dbReference type="Pfam" id="PF10451">
    <property type="entry name" value="Stn1"/>
    <property type="match status" value="1"/>
</dbReference>
<dbReference type="PANTHER" id="PTHR13989:SF33">
    <property type="entry name" value="CST COMPLEX SUBUNIT STN1"/>
    <property type="match status" value="1"/>
</dbReference>
<feature type="region of interest" description="Disordered" evidence="9">
    <location>
        <begin position="407"/>
        <end position="451"/>
    </location>
</feature>
<evidence type="ECO:0000256" key="7">
    <source>
        <dbReference type="ARBA" id="ARBA00023242"/>
    </source>
</evidence>
<dbReference type="PANTHER" id="PTHR13989">
    <property type="entry name" value="REPLICATION PROTEIN A-RELATED"/>
    <property type="match status" value="1"/>
</dbReference>
<evidence type="ECO:0000313" key="12">
    <source>
        <dbReference type="Proteomes" id="UP000683000"/>
    </source>
</evidence>
<reference evidence="11" key="1">
    <citation type="submission" date="2021-03" db="EMBL/GenBank/DDBJ databases">
        <title>Evolutionary innovations through gain and loss of genes in the ectomycorrhizal Boletales.</title>
        <authorList>
            <person name="Wu G."/>
            <person name="Miyauchi S."/>
            <person name="Morin E."/>
            <person name="Yang Z.-L."/>
            <person name="Xu J."/>
            <person name="Martin F.M."/>
        </authorList>
    </citation>
    <scope>NUCLEOTIDE SEQUENCE</scope>
    <source>
        <strain evidence="11">BR01</strain>
    </source>
</reference>
<evidence type="ECO:0000256" key="2">
    <source>
        <dbReference type="ARBA" id="ARBA00004574"/>
    </source>
</evidence>
<dbReference type="SUPFAM" id="SSF50249">
    <property type="entry name" value="Nucleic acid-binding proteins"/>
    <property type="match status" value="1"/>
</dbReference>
<accession>A0A8I2YTL7</accession>
<feature type="region of interest" description="Disordered" evidence="9">
    <location>
        <begin position="550"/>
        <end position="571"/>
    </location>
</feature>
<feature type="region of interest" description="Disordered" evidence="9">
    <location>
        <begin position="484"/>
        <end position="504"/>
    </location>
</feature>
<feature type="domain" description="CST complex subunit Stn1 N-terminal" evidence="10">
    <location>
        <begin position="3"/>
        <end position="83"/>
    </location>
</feature>
<organism evidence="11 12">
    <name type="scientific">Boletus reticuloceps</name>
    <dbReference type="NCBI Taxonomy" id="495285"/>
    <lineage>
        <taxon>Eukaryota</taxon>
        <taxon>Fungi</taxon>
        <taxon>Dikarya</taxon>
        <taxon>Basidiomycota</taxon>
        <taxon>Agaricomycotina</taxon>
        <taxon>Agaricomycetes</taxon>
        <taxon>Agaricomycetidae</taxon>
        <taxon>Boletales</taxon>
        <taxon>Boletineae</taxon>
        <taxon>Boletaceae</taxon>
        <taxon>Boletoideae</taxon>
        <taxon>Boletus</taxon>
    </lineage>
</organism>
<evidence type="ECO:0000256" key="5">
    <source>
        <dbReference type="ARBA" id="ARBA00022895"/>
    </source>
</evidence>
<evidence type="ECO:0000256" key="3">
    <source>
        <dbReference type="ARBA" id="ARBA00017411"/>
    </source>
</evidence>
<evidence type="ECO:0000259" key="10">
    <source>
        <dbReference type="Pfam" id="PF10451"/>
    </source>
</evidence>
<feature type="region of interest" description="Disordered" evidence="9">
    <location>
        <begin position="333"/>
        <end position="386"/>
    </location>
</feature>
<evidence type="ECO:0000256" key="6">
    <source>
        <dbReference type="ARBA" id="ARBA00023125"/>
    </source>
</evidence>
<proteinExistence type="predicted"/>
<keyword evidence="4" id="KW-0158">Chromosome</keyword>
<dbReference type="Gene3D" id="2.40.50.140">
    <property type="entry name" value="Nucleic acid-binding proteins"/>
    <property type="match status" value="1"/>
</dbReference>
<evidence type="ECO:0000256" key="8">
    <source>
        <dbReference type="ARBA" id="ARBA00030039"/>
    </source>
</evidence>
<evidence type="ECO:0000256" key="9">
    <source>
        <dbReference type="SAM" id="MobiDB-lite"/>
    </source>
</evidence>
<evidence type="ECO:0000256" key="1">
    <source>
        <dbReference type="ARBA" id="ARBA00004123"/>
    </source>
</evidence>
<dbReference type="GO" id="GO:0005634">
    <property type="term" value="C:nucleus"/>
    <property type="evidence" value="ECO:0007669"/>
    <property type="project" value="UniProtKB-SubCell"/>
</dbReference>
<dbReference type="AlphaFoldDB" id="A0A8I2YTL7"/>
<keyword evidence="7" id="KW-0539">Nucleus</keyword>
<dbReference type="EMBL" id="JAGFBS010000009">
    <property type="protein sequence ID" value="KAG6377577.1"/>
    <property type="molecule type" value="Genomic_DNA"/>
</dbReference>
<feature type="compositionally biased region" description="Basic and acidic residues" evidence="9">
    <location>
        <begin position="368"/>
        <end position="380"/>
    </location>
</feature>
<gene>
    <name evidence="11" type="ORF">JVT61DRAFT_15395</name>
</gene>